<gene>
    <name evidence="1" type="ORF">LEP1GSC188_3129</name>
</gene>
<proteinExistence type="predicted"/>
<dbReference type="AlphaFoldDB" id="M3GWI2"/>
<sequence length="229" mass="25954">MDRFISKKSIFAVSNILNPSTDEVLLEKDVQKSSNNLPGTMMFSAMFVKLKSDRPQSIAKIQASLSQNYSYVRKSYLPIQSLNFFVTNEESMIEILKPFSDTELANSNLKLNGVLVPNINAARNSLFSTESEIDQTPENIIEFSSYAPDYNFLFSPRYNNTKTIFSNLKKVFQCSFTDQIESSLEIPIPKQYKYLLILPYASSPTPVTKFRASSKISVSSILSMTIRED</sequence>
<accession>M3GWI2</accession>
<name>M3GWI2_9LEPT</name>
<organism evidence="1 2">
    <name type="scientific">Leptospira weilii serovar Topaz str. LT2116</name>
    <dbReference type="NCBI Taxonomy" id="1088540"/>
    <lineage>
        <taxon>Bacteria</taxon>
        <taxon>Pseudomonadati</taxon>
        <taxon>Spirochaetota</taxon>
        <taxon>Spirochaetia</taxon>
        <taxon>Leptospirales</taxon>
        <taxon>Leptospiraceae</taxon>
        <taxon>Leptospira</taxon>
    </lineage>
</organism>
<dbReference type="Proteomes" id="UP000011770">
    <property type="component" value="Unassembled WGS sequence"/>
</dbReference>
<protein>
    <submittedName>
        <fullName evidence="1">Uncharacterized protein</fullName>
    </submittedName>
</protein>
<dbReference type="EMBL" id="AHOR02000044">
    <property type="protein sequence ID" value="EMF80875.1"/>
    <property type="molecule type" value="Genomic_DNA"/>
</dbReference>
<evidence type="ECO:0000313" key="2">
    <source>
        <dbReference type="Proteomes" id="UP000011770"/>
    </source>
</evidence>
<evidence type="ECO:0000313" key="1">
    <source>
        <dbReference type="EMBL" id="EMF80875.1"/>
    </source>
</evidence>
<comment type="caution">
    <text evidence="1">The sequence shown here is derived from an EMBL/GenBank/DDBJ whole genome shotgun (WGS) entry which is preliminary data.</text>
</comment>
<reference evidence="1 2" key="1">
    <citation type="submission" date="2013-01" db="EMBL/GenBank/DDBJ databases">
        <authorList>
            <person name="Harkins D.M."/>
            <person name="Durkin A.S."/>
            <person name="Brinkac L.M."/>
            <person name="Haft D.H."/>
            <person name="Selengut J.D."/>
            <person name="Sanka R."/>
            <person name="DePew J."/>
            <person name="Purushe J."/>
            <person name="Tulsiani S.M."/>
            <person name="Graham G.C."/>
            <person name="Burns M.-A."/>
            <person name="Dohnt M.F."/>
            <person name="Smythe L.D."/>
            <person name="McKay D.B."/>
            <person name="Craig S.B."/>
            <person name="Vinetz J.M."/>
            <person name="Sutton G.G."/>
            <person name="Nierman W.C."/>
            <person name="Fouts D.E."/>
        </authorList>
    </citation>
    <scope>NUCLEOTIDE SEQUENCE [LARGE SCALE GENOMIC DNA]</scope>
    <source>
        <strain evidence="1 2">LT2116</strain>
    </source>
</reference>